<keyword evidence="2" id="KW-0808">Transferase</keyword>
<dbReference type="InterPro" id="IPR017508">
    <property type="entry name" value="HipA_N1"/>
</dbReference>
<keyword evidence="7" id="KW-1185">Reference proteome</keyword>
<dbReference type="InterPro" id="IPR012893">
    <property type="entry name" value="HipA-like_C"/>
</dbReference>
<keyword evidence="3" id="KW-0418">Kinase</keyword>
<dbReference type="PANTHER" id="PTHR37419">
    <property type="entry name" value="SERINE/THREONINE-PROTEIN KINASE TOXIN HIPA"/>
    <property type="match status" value="1"/>
</dbReference>
<feature type="domain" description="HipA-like C-terminal" evidence="4">
    <location>
        <begin position="146"/>
        <end position="363"/>
    </location>
</feature>
<accession>A0ABU9WYU0</accession>
<dbReference type="Pfam" id="PF07804">
    <property type="entry name" value="HipA_C"/>
    <property type="match status" value="1"/>
</dbReference>
<dbReference type="RefSeq" id="WP_345884321.1">
    <property type="nucleotide sequence ID" value="NZ_JBDFRB010000005.1"/>
</dbReference>
<feature type="domain" description="HipA N-terminal subdomain 1" evidence="5">
    <location>
        <begin position="14"/>
        <end position="111"/>
    </location>
</feature>
<gene>
    <name evidence="6" type="ORF">ABCQ75_07350</name>
</gene>
<proteinExistence type="inferred from homology"/>
<name>A0ABU9WYU0_9MICC</name>
<sequence>MAPDLAGLRFVPAADVYKNGTLAGQLSRTPQGAIQFSYSPAYAEGGGTAVASTLPVGTATVAHVGLPPFFAGLLPEGHRLTVLRNAVKTSPDDELTVLLAVGADVPGDVQIVPAGQAPEEPPVLAEIDGAALDFSALAVALDLHGLPGVQDKVSASMLTAPLAARQGRYILKLDPPQHRHLVLNESLHLRAAAEMRLPVAAHSVHHDAAGRPGLLVRRFDRAPDEDGGWRRLPLEDGAQLLGVLPASKYAVDTEQLIVAAADACAARPVALRNLYMQFLFAWLTGNGDLHAKNISVLWDRPGKGSVAPIYDIPCTLLYDDETMALPIGGVTRKLKASHWKSLAADIGLPEKAARSAAALAARAARTADLGALPFSGTRLHRAQRELRTRHEELERVQPLPG</sequence>
<dbReference type="EMBL" id="JBDFRB010000005">
    <property type="protein sequence ID" value="MEN2744354.1"/>
    <property type="molecule type" value="Genomic_DNA"/>
</dbReference>
<dbReference type="Gene3D" id="1.10.1070.20">
    <property type="match status" value="1"/>
</dbReference>
<comment type="similarity">
    <text evidence="1">Belongs to the HipA Ser/Thr kinase family.</text>
</comment>
<evidence type="ECO:0000256" key="2">
    <source>
        <dbReference type="ARBA" id="ARBA00022679"/>
    </source>
</evidence>
<dbReference type="Proteomes" id="UP001422074">
    <property type="component" value="Unassembled WGS sequence"/>
</dbReference>
<comment type="caution">
    <text evidence="6">The sequence shown here is derived from an EMBL/GenBank/DDBJ whole genome shotgun (WGS) entry which is preliminary data.</text>
</comment>
<organism evidence="6 7">
    <name type="scientific">Sinomonas halotolerans</name>
    <dbReference type="NCBI Taxonomy" id="1644133"/>
    <lineage>
        <taxon>Bacteria</taxon>
        <taxon>Bacillati</taxon>
        <taxon>Actinomycetota</taxon>
        <taxon>Actinomycetes</taxon>
        <taxon>Micrococcales</taxon>
        <taxon>Micrococcaceae</taxon>
        <taxon>Sinomonas</taxon>
    </lineage>
</organism>
<reference evidence="6 7" key="1">
    <citation type="submission" date="2024-05" db="EMBL/GenBank/DDBJ databases">
        <title>Sinomonas sp. nov., isolated from a waste landfill.</title>
        <authorList>
            <person name="Zhao Y."/>
        </authorList>
    </citation>
    <scope>NUCLEOTIDE SEQUENCE [LARGE SCALE GENOMIC DNA]</scope>
    <source>
        <strain evidence="6 7">CCTCC AB2014300</strain>
    </source>
</reference>
<evidence type="ECO:0000256" key="3">
    <source>
        <dbReference type="ARBA" id="ARBA00022777"/>
    </source>
</evidence>
<evidence type="ECO:0000256" key="1">
    <source>
        <dbReference type="ARBA" id="ARBA00010164"/>
    </source>
</evidence>
<evidence type="ECO:0000313" key="6">
    <source>
        <dbReference type="EMBL" id="MEN2744354.1"/>
    </source>
</evidence>
<protein>
    <submittedName>
        <fullName evidence="6">HipA domain-containing protein</fullName>
    </submittedName>
</protein>
<dbReference type="InterPro" id="IPR052028">
    <property type="entry name" value="HipA_Ser/Thr_kinase"/>
</dbReference>
<evidence type="ECO:0000259" key="5">
    <source>
        <dbReference type="Pfam" id="PF13657"/>
    </source>
</evidence>
<evidence type="ECO:0000259" key="4">
    <source>
        <dbReference type="Pfam" id="PF07804"/>
    </source>
</evidence>
<dbReference type="PANTHER" id="PTHR37419:SF1">
    <property type="entry name" value="SERINE_THREONINE-PROTEIN KINASE TOXIN HIPA"/>
    <property type="match status" value="1"/>
</dbReference>
<dbReference type="NCBIfam" id="TIGR03071">
    <property type="entry name" value="couple_hipA"/>
    <property type="match status" value="1"/>
</dbReference>
<evidence type="ECO:0000313" key="7">
    <source>
        <dbReference type="Proteomes" id="UP001422074"/>
    </source>
</evidence>
<dbReference type="Pfam" id="PF13657">
    <property type="entry name" value="Couple_hipA"/>
    <property type="match status" value="1"/>
</dbReference>